<dbReference type="EC" id="4.6.1.16" evidence="1"/>
<keyword evidence="1" id="KW-0378">Hydrolase</keyword>
<evidence type="ECO:0000313" key="1">
    <source>
        <dbReference type="EMBL" id="KAK3707672.1"/>
    </source>
</evidence>
<dbReference type="Proteomes" id="UP001281147">
    <property type="component" value="Unassembled WGS sequence"/>
</dbReference>
<keyword evidence="1" id="KW-0540">Nuclease</keyword>
<dbReference type="EMBL" id="JAUTXU010000108">
    <property type="protein sequence ID" value="KAK3707672.1"/>
    <property type="molecule type" value="Genomic_DNA"/>
</dbReference>
<evidence type="ECO:0000313" key="2">
    <source>
        <dbReference type="Proteomes" id="UP001281147"/>
    </source>
</evidence>
<accession>A0ACC3N145</accession>
<keyword evidence="1" id="KW-0456">Lyase</keyword>
<organism evidence="1 2">
    <name type="scientific">Vermiconidia calcicola</name>
    <dbReference type="NCBI Taxonomy" id="1690605"/>
    <lineage>
        <taxon>Eukaryota</taxon>
        <taxon>Fungi</taxon>
        <taxon>Dikarya</taxon>
        <taxon>Ascomycota</taxon>
        <taxon>Pezizomycotina</taxon>
        <taxon>Dothideomycetes</taxon>
        <taxon>Dothideomycetidae</taxon>
        <taxon>Mycosphaerellales</taxon>
        <taxon>Extremaceae</taxon>
        <taxon>Vermiconidia</taxon>
    </lineage>
</organism>
<keyword evidence="2" id="KW-1185">Reference proteome</keyword>
<keyword evidence="1" id="KW-0255">Endonuclease</keyword>
<gene>
    <name evidence="1" type="primary">SEN2_1</name>
    <name evidence="1" type="ORF">LTR37_012020</name>
</gene>
<protein>
    <submittedName>
        <fullName evidence="1">tRNA splicing endonuclease subunit sen2</fullName>
        <ecNumber evidence="1">4.6.1.16</ecNumber>
    </submittedName>
</protein>
<name>A0ACC3N145_9PEZI</name>
<comment type="caution">
    <text evidence="1">The sequence shown here is derived from an EMBL/GenBank/DDBJ whole genome shotgun (WGS) entry which is preliminary data.</text>
</comment>
<reference evidence="1" key="1">
    <citation type="submission" date="2023-07" db="EMBL/GenBank/DDBJ databases">
        <title>Black Yeasts Isolated from many extreme environments.</title>
        <authorList>
            <person name="Coleine C."/>
            <person name="Stajich J.E."/>
            <person name="Selbmann L."/>
        </authorList>
    </citation>
    <scope>NUCLEOTIDE SEQUENCE</scope>
    <source>
        <strain evidence="1">CCFEE 5714</strain>
    </source>
</reference>
<sequence length="524" mass="59591">MDGMPVATNRQPENVSVPIPSPSTKKPPRPKRKGKNFAQIHSKPLPLETHPLPAFHPSNPISLLRLAYTYLSHLLLGPSSHPIRPYSGYFSPETRSVHITDQEHARALWEMGFFGKGTLSRSEPSWVERERARLMKDRGGGRKAAEDATKVRREERRLFKLERARVEAERIGRQRLVEEGKLDANDLLVDDEQDASVETAETIVEPPESDALATDHGSSNETLNGTIDEKTNIHGQSLDESLLHSHDPRTQPIEPKADAPPNTATETAPPSQDDTDLSIQDQEHLQLTLEEAFFLSYGLGVLNIYPSSPPETYFPWSIPEPYTNIELFEFFSQYSHFPPSPTPAVDPDDPFLLNYVAYHHFRSLGWVVRPGVKFGIDYLLYNRGPVFSHAEFAVLILPAYTERYWNTPGGRSRRRVWEQKDWWWLHCVNRVQSQVKKTLVVGYVDVPSPFDVDFDEPFDIGSILRRYKVREFVTGKIADLRLAAREFTTNDLRHYDFCSLLDFFRSLAYPGKSCPASLVSTSIA</sequence>
<proteinExistence type="predicted"/>